<dbReference type="OrthoDB" id="359066at2"/>
<dbReference type="InterPro" id="IPR007374">
    <property type="entry name" value="ASCH_domain"/>
</dbReference>
<accession>A0A1B9E7U6</accession>
<dbReference type="Proteomes" id="UP000093510">
    <property type="component" value="Unassembled WGS sequence"/>
</dbReference>
<reference evidence="2 3" key="1">
    <citation type="submission" date="2016-03" db="EMBL/GenBank/DDBJ databases">
        <authorList>
            <person name="Ploux O."/>
        </authorList>
    </citation>
    <scope>NUCLEOTIDE SEQUENCE [LARGE SCALE GENOMIC DNA]</scope>
    <source>
        <strain evidence="2 3">LPB0076</strain>
    </source>
</reference>
<dbReference type="Pfam" id="PF04266">
    <property type="entry name" value="ASCH"/>
    <property type="match status" value="1"/>
</dbReference>
<evidence type="ECO:0000313" key="3">
    <source>
        <dbReference type="Proteomes" id="UP000093510"/>
    </source>
</evidence>
<comment type="caution">
    <text evidence="2">The sequence shown here is derived from an EMBL/GenBank/DDBJ whole genome shotgun (WGS) entry which is preliminary data.</text>
</comment>
<name>A0A1B9E7U6_9FLAO</name>
<dbReference type="EMBL" id="LVEP01000013">
    <property type="protein sequence ID" value="OCB77981.1"/>
    <property type="molecule type" value="Genomic_DNA"/>
</dbReference>
<evidence type="ECO:0000313" key="2">
    <source>
        <dbReference type="EMBL" id="OCB77981.1"/>
    </source>
</evidence>
<keyword evidence="3" id="KW-1185">Reference proteome</keyword>
<organism evidence="2 3">
    <name type="scientific">Flavobacterium crassostreae</name>
    <dbReference type="NCBI Taxonomy" id="1763534"/>
    <lineage>
        <taxon>Bacteria</taxon>
        <taxon>Pseudomonadati</taxon>
        <taxon>Bacteroidota</taxon>
        <taxon>Flavobacteriia</taxon>
        <taxon>Flavobacteriales</taxon>
        <taxon>Flavobacteriaceae</taxon>
        <taxon>Flavobacterium</taxon>
    </lineage>
</organism>
<dbReference type="RefSeq" id="WP_066332411.1">
    <property type="nucleotide sequence ID" value="NZ_CP017688.1"/>
</dbReference>
<feature type="domain" description="ASCH" evidence="1">
    <location>
        <begin position="4"/>
        <end position="120"/>
    </location>
</feature>
<gene>
    <name evidence="2" type="ORF">LPBF_03265</name>
</gene>
<dbReference type="STRING" id="1763534.GCA_001831475_02680"/>
<dbReference type="CDD" id="cd06554">
    <property type="entry name" value="ASCH_ASC-1_like"/>
    <property type="match status" value="1"/>
</dbReference>
<sequence>MKALSIKQPWASLIAHGIKNIENRTWKTNFRGRIYLHASAKDAGALYELLNQKQIEVMSFHWTAAPPFPDRPVSAIIGEVDIIDCVINHPSIWAEITEIKGKTIEGELMYAHKPIYNWVLANPVLYDKPILNIKGKLSFWEPIPNQNCMSCDKKFFGQDAQYCCSGNECGCMGQPVEPVVCSEECYNKLFNR</sequence>
<dbReference type="SUPFAM" id="SSF88697">
    <property type="entry name" value="PUA domain-like"/>
    <property type="match status" value="1"/>
</dbReference>
<dbReference type="AlphaFoldDB" id="A0A1B9E7U6"/>
<evidence type="ECO:0000259" key="1">
    <source>
        <dbReference type="Pfam" id="PF04266"/>
    </source>
</evidence>
<protein>
    <recommendedName>
        <fullName evidence="1">ASCH domain-containing protein</fullName>
    </recommendedName>
</protein>
<proteinExistence type="predicted"/>
<dbReference type="InterPro" id="IPR015947">
    <property type="entry name" value="PUA-like_sf"/>
</dbReference>
<dbReference type="Gene3D" id="2.30.130.30">
    <property type="entry name" value="Hypothetical protein"/>
    <property type="match status" value="1"/>
</dbReference>